<proteinExistence type="predicted"/>
<reference evidence="2" key="1">
    <citation type="submission" date="2020-01" db="EMBL/GenBank/DDBJ databases">
        <authorList>
            <person name="Rat A."/>
        </authorList>
    </citation>
    <scope>NUCLEOTIDE SEQUENCE</scope>
    <source>
        <strain evidence="2">LMG 31228</strain>
    </source>
</reference>
<protein>
    <submittedName>
        <fullName evidence="2">Uncharacterized protein</fullName>
    </submittedName>
</protein>
<dbReference type="Proteomes" id="UP001138709">
    <property type="component" value="Unassembled WGS sequence"/>
</dbReference>
<gene>
    <name evidence="2" type="ORF">GXW74_05555</name>
</gene>
<sequence>MMSGDPEQAATDSLLPNDLDERPSRLGAQVNAAVDRLLGEPQHGRRGTRPMPVRLGSRLADRPMTREELDNNVLAVGIQFHIRDLGEDLIFPPPGRVASVMLTEILLYRRPGLRPAEWYVGPRLTVHTVVRSHATEWLMGELDAAVTRVLDPFTFES</sequence>
<dbReference type="EMBL" id="JAAEDL010000004">
    <property type="protein sequence ID" value="MBR0679944.1"/>
    <property type="molecule type" value="Genomic_DNA"/>
</dbReference>
<name>A0A9X9X8A8_9PROT</name>
<evidence type="ECO:0000313" key="2">
    <source>
        <dbReference type="EMBL" id="MBR0679944.1"/>
    </source>
</evidence>
<organism evidence="2 3">
    <name type="scientific">Neoroseomonas eburnea</name>
    <dbReference type="NCBI Taxonomy" id="1346889"/>
    <lineage>
        <taxon>Bacteria</taxon>
        <taxon>Pseudomonadati</taxon>
        <taxon>Pseudomonadota</taxon>
        <taxon>Alphaproteobacteria</taxon>
        <taxon>Acetobacterales</taxon>
        <taxon>Acetobacteraceae</taxon>
        <taxon>Neoroseomonas</taxon>
    </lineage>
</organism>
<feature type="region of interest" description="Disordered" evidence="1">
    <location>
        <begin position="1"/>
        <end position="22"/>
    </location>
</feature>
<evidence type="ECO:0000256" key="1">
    <source>
        <dbReference type="SAM" id="MobiDB-lite"/>
    </source>
</evidence>
<reference evidence="2" key="2">
    <citation type="journal article" date="2021" name="Syst. Appl. Microbiol.">
        <title>Roseomonas hellenica sp. nov., isolated from roots of wild-growing Alkanna tinctoria.</title>
        <authorList>
            <person name="Rat A."/>
            <person name="Naranjo H.D."/>
            <person name="Lebbe L."/>
            <person name="Cnockaert M."/>
            <person name="Krigas N."/>
            <person name="Grigoriadou K."/>
            <person name="Maloupa E."/>
            <person name="Willems A."/>
        </authorList>
    </citation>
    <scope>NUCLEOTIDE SEQUENCE</scope>
    <source>
        <strain evidence="2">LMG 31228</strain>
    </source>
</reference>
<dbReference type="RefSeq" id="WP_211845421.1">
    <property type="nucleotide sequence ID" value="NZ_JAAEDL010000004.1"/>
</dbReference>
<evidence type="ECO:0000313" key="3">
    <source>
        <dbReference type="Proteomes" id="UP001138709"/>
    </source>
</evidence>
<dbReference type="AlphaFoldDB" id="A0A9X9X8A8"/>
<accession>A0A9X9X8A8</accession>
<keyword evidence="3" id="KW-1185">Reference proteome</keyword>
<comment type="caution">
    <text evidence="2">The sequence shown here is derived from an EMBL/GenBank/DDBJ whole genome shotgun (WGS) entry which is preliminary data.</text>
</comment>